<organism evidence="1 2">
    <name type="scientific">Steinernema glaseri</name>
    <dbReference type="NCBI Taxonomy" id="37863"/>
    <lineage>
        <taxon>Eukaryota</taxon>
        <taxon>Metazoa</taxon>
        <taxon>Ecdysozoa</taxon>
        <taxon>Nematoda</taxon>
        <taxon>Chromadorea</taxon>
        <taxon>Rhabditida</taxon>
        <taxon>Tylenchina</taxon>
        <taxon>Panagrolaimomorpha</taxon>
        <taxon>Strongyloidoidea</taxon>
        <taxon>Steinernematidae</taxon>
        <taxon>Steinernema</taxon>
    </lineage>
</organism>
<dbReference type="Proteomes" id="UP000095287">
    <property type="component" value="Unplaced"/>
</dbReference>
<accession>A0A1I7YJP8</accession>
<reference evidence="2" key="1">
    <citation type="submission" date="2016-11" db="UniProtKB">
        <authorList>
            <consortium name="WormBaseParasite"/>
        </authorList>
    </citation>
    <scope>IDENTIFICATION</scope>
</reference>
<proteinExistence type="predicted"/>
<keyword evidence="1" id="KW-1185">Reference proteome</keyword>
<evidence type="ECO:0000313" key="2">
    <source>
        <dbReference type="WBParaSite" id="L893_g16992.t1"/>
    </source>
</evidence>
<dbReference type="AlphaFoldDB" id="A0A1I7YJP8"/>
<name>A0A1I7YJP8_9BILA</name>
<sequence>MTSKKKAHGLGLWGNIKFTI</sequence>
<evidence type="ECO:0000313" key="1">
    <source>
        <dbReference type="Proteomes" id="UP000095287"/>
    </source>
</evidence>
<dbReference type="WBParaSite" id="L893_g16992.t1">
    <property type="protein sequence ID" value="L893_g16992.t1"/>
    <property type="gene ID" value="L893_g16992"/>
</dbReference>
<protein>
    <submittedName>
        <fullName evidence="2">Uncharacterized protein</fullName>
    </submittedName>
</protein>